<dbReference type="InterPro" id="IPR006620">
    <property type="entry name" value="Pro_4_hyd_alph"/>
</dbReference>
<feature type="domain" description="Fe2OG dioxygenase" evidence="7">
    <location>
        <begin position="172"/>
        <end position="279"/>
    </location>
</feature>
<keyword evidence="2" id="KW-0479">Metal-binding</keyword>
<reference evidence="8 9" key="1">
    <citation type="submission" date="2015-05" db="EMBL/GenBank/DDBJ databases">
        <title>Genome sequencing and analysis of members of genus Stenotrophomonas.</title>
        <authorList>
            <person name="Patil P.P."/>
            <person name="Midha S."/>
            <person name="Patil P.B."/>
        </authorList>
    </citation>
    <scope>NUCLEOTIDE SEQUENCE [LARGE SCALE GENOMIC DNA]</scope>
    <source>
        <strain evidence="8 9">DSM 17805</strain>
    </source>
</reference>
<dbReference type="Pfam" id="PF13640">
    <property type="entry name" value="2OG-FeII_Oxy_3"/>
    <property type="match status" value="1"/>
</dbReference>
<sequence>MNADALSPEFSQWLVIQAQAGARPEQLIAPLLQAGWDEDAASTAVDAVLRRFVAEQGQRQGLPPAVPVPTPFQLNGPSQIHIDGQAIHVLGSSLHPRVVLLGNVLSADECTQLIATARGRLQRSATFNAVTGANEAHQSRTSDGTYLPTACTPLVARIEQRIADLVGWPLEQAEPLQVLHYGPGAEYQPHYDYFDPDGPGAEAALRHGGQRVATLVTYLNTPLSGGATTFPDAGLEFAAVQGNAVFFSYDRAHPSSRTLHAGAPVIAGEKWVLTRWFRERRFG</sequence>
<evidence type="ECO:0000256" key="6">
    <source>
        <dbReference type="ARBA" id="ARBA00023004"/>
    </source>
</evidence>
<evidence type="ECO:0000256" key="5">
    <source>
        <dbReference type="ARBA" id="ARBA00023002"/>
    </source>
</evidence>
<dbReference type="PANTHER" id="PTHR10869:SF246">
    <property type="entry name" value="TRANSMEMBRANE PROLYL 4-HYDROXYLASE"/>
    <property type="match status" value="1"/>
</dbReference>
<dbReference type="Gene3D" id="2.60.120.620">
    <property type="entry name" value="q2cbj1_9rhob like domain"/>
    <property type="match status" value="1"/>
</dbReference>
<dbReference type="STRING" id="266128.ABB25_08320"/>
<dbReference type="PANTHER" id="PTHR10869">
    <property type="entry name" value="PROLYL 4-HYDROXYLASE ALPHA SUBUNIT"/>
    <property type="match status" value="1"/>
</dbReference>
<evidence type="ECO:0000313" key="9">
    <source>
        <dbReference type="Proteomes" id="UP000051254"/>
    </source>
</evidence>
<dbReference type="AlphaFoldDB" id="A0A0R0BL03"/>
<evidence type="ECO:0000256" key="1">
    <source>
        <dbReference type="ARBA" id="ARBA00001961"/>
    </source>
</evidence>
<dbReference type="Proteomes" id="UP000051254">
    <property type="component" value="Unassembled WGS sequence"/>
</dbReference>
<dbReference type="EMBL" id="LDJH01000013">
    <property type="protein sequence ID" value="KRG57824.1"/>
    <property type="molecule type" value="Genomic_DNA"/>
</dbReference>
<accession>A0A0R0BL03</accession>
<dbReference type="RefSeq" id="WP_057665780.1">
    <property type="nucleotide sequence ID" value="NZ_LDJH01000013.1"/>
</dbReference>
<keyword evidence="5" id="KW-0560">Oxidoreductase</keyword>
<dbReference type="PROSITE" id="PS51471">
    <property type="entry name" value="FE2OG_OXY"/>
    <property type="match status" value="1"/>
</dbReference>
<dbReference type="InterPro" id="IPR044862">
    <property type="entry name" value="Pro_4_hyd_alph_FE2OG_OXY"/>
</dbReference>
<evidence type="ECO:0000256" key="2">
    <source>
        <dbReference type="ARBA" id="ARBA00022723"/>
    </source>
</evidence>
<dbReference type="InterPro" id="IPR045054">
    <property type="entry name" value="P4HA-like"/>
</dbReference>
<dbReference type="GO" id="GO:0004656">
    <property type="term" value="F:procollagen-proline 4-dioxygenase activity"/>
    <property type="evidence" value="ECO:0007669"/>
    <property type="project" value="TreeGrafter"/>
</dbReference>
<organism evidence="8 9">
    <name type="scientific">Stenotrophomonas koreensis</name>
    <dbReference type="NCBI Taxonomy" id="266128"/>
    <lineage>
        <taxon>Bacteria</taxon>
        <taxon>Pseudomonadati</taxon>
        <taxon>Pseudomonadota</taxon>
        <taxon>Gammaproteobacteria</taxon>
        <taxon>Lysobacterales</taxon>
        <taxon>Lysobacteraceae</taxon>
        <taxon>Stenotrophomonas</taxon>
    </lineage>
</organism>
<keyword evidence="6" id="KW-0408">Iron</keyword>
<evidence type="ECO:0000259" key="7">
    <source>
        <dbReference type="PROSITE" id="PS51471"/>
    </source>
</evidence>
<keyword evidence="3" id="KW-0847">Vitamin C</keyword>
<dbReference type="SMART" id="SM00702">
    <property type="entry name" value="P4Hc"/>
    <property type="match status" value="1"/>
</dbReference>
<evidence type="ECO:0000256" key="3">
    <source>
        <dbReference type="ARBA" id="ARBA00022896"/>
    </source>
</evidence>
<proteinExistence type="predicted"/>
<dbReference type="GO" id="GO:0005506">
    <property type="term" value="F:iron ion binding"/>
    <property type="evidence" value="ECO:0007669"/>
    <property type="project" value="InterPro"/>
</dbReference>
<keyword evidence="9" id="KW-1185">Reference proteome</keyword>
<dbReference type="InterPro" id="IPR005123">
    <property type="entry name" value="Oxoglu/Fe-dep_dioxygenase_dom"/>
</dbReference>
<keyword evidence="4 8" id="KW-0223">Dioxygenase</keyword>
<name>A0A0R0BL03_9GAMM</name>
<evidence type="ECO:0000256" key="4">
    <source>
        <dbReference type="ARBA" id="ARBA00022964"/>
    </source>
</evidence>
<protein>
    <submittedName>
        <fullName evidence="8">Proline dioxygenase</fullName>
    </submittedName>
</protein>
<dbReference type="PATRIC" id="fig|266128.3.peg.531"/>
<comment type="cofactor">
    <cofactor evidence="1">
        <name>L-ascorbate</name>
        <dbReference type="ChEBI" id="CHEBI:38290"/>
    </cofactor>
</comment>
<gene>
    <name evidence="8" type="ORF">ABB25_08320</name>
</gene>
<comment type="caution">
    <text evidence="8">The sequence shown here is derived from an EMBL/GenBank/DDBJ whole genome shotgun (WGS) entry which is preliminary data.</text>
</comment>
<evidence type="ECO:0000313" key="8">
    <source>
        <dbReference type="EMBL" id="KRG57824.1"/>
    </source>
</evidence>
<dbReference type="GO" id="GO:0031418">
    <property type="term" value="F:L-ascorbic acid binding"/>
    <property type="evidence" value="ECO:0007669"/>
    <property type="project" value="UniProtKB-KW"/>
</dbReference>